<accession>A0ABQ2RMR4</accession>
<dbReference type="RefSeq" id="WP_189063863.1">
    <property type="nucleotide sequence ID" value="NZ_BMQM01000004.1"/>
</dbReference>
<evidence type="ECO:0000313" key="2">
    <source>
        <dbReference type="Proteomes" id="UP000634308"/>
    </source>
</evidence>
<dbReference type="Proteomes" id="UP000634308">
    <property type="component" value="Unassembled WGS sequence"/>
</dbReference>
<reference evidence="2" key="1">
    <citation type="journal article" date="2019" name="Int. J. Syst. Evol. Microbiol.">
        <title>The Global Catalogue of Microorganisms (GCM) 10K type strain sequencing project: providing services to taxonomists for standard genome sequencing and annotation.</title>
        <authorList>
            <consortium name="The Broad Institute Genomics Platform"/>
            <consortium name="The Broad Institute Genome Sequencing Center for Infectious Disease"/>
            <person name="Wu L."/>
            <person name="Ma J."/>
        </authorList>
    </citation>
    <scope>NUCLEOTIDE SEQUENCE [LARGE SCALE GENOMIC DNA]</scope>
    <source>
        <strain evidence="2">JCM 31404</strain>
    </source>
</reference>
<gene>
    <name evidence="1" type="ORF">GCM10008959_09710</name>
</gene>
<dbReference type="EMBL" id="BMQM01000004">
    <property type="protein sequence ID" value="GGR50513.1"/>
    <property type="molecule type" value="Genomic_DNA"/>
</dbReference>
<evidence type="ECO:0000313" key="1">
    <source>
        <dbReference type="EMBL" id="GGR50513.1"/>
    </source>
</evidence>
<proteinExistence type="predicted"/>
<organism evidence="1 2">
    <name type="scientific">Deinococcus seoulensis</name>
    <dbReference type="NCBI Taxonomy" id="1837379"/>
    <lineage>
        <taxon>Bacteria</taxon>
        <taxon>Thermotogati</taxon>
        <taxon>Deinococcota</taxon>
        <taxon>Deinococci</taxon>
        <taxon>Deinococcales</taxon>
        <taxon>Deinococcaceae</taxon>
        <taxon>Deinococcus</taxon>
    </lineage>
</organism>
<protein>
    <submittedName>
        <fullName evidence="1">Uncharacterized protein</fullName>
    </submittedName>
</protein>
<sequence>MHVPTLPSGTYPIGNYQMHPDPGSGRYRIHVQCAGHWHPVTAPPDQESLLVTLLQAPFPTVQDGWIVAARSPLGGPLT</sequence>
<keyword evidence="2" id="KW-1185">Reference proteome</keyword>
<comment type="caution">
    <text evidence="1">The sequence shown here is derived from an EMBL/GenBank/DDBJ whole genome shotgun (WGS) entry which is preliminary data.</text>
</comment>
<name>A0ABQ2RMR4_9DEIO</name>